<sequence>MMTRQNLLISLAALLMISLFIPYLPQDGEQWLTTLLCALLVAVFLVLIRGCRRFIMD</sequence>
<keyword evidence="1" id="KW-1133">Transmembrane helix</keyword>
<proteinExistence type="predicted"/>
<feature type="transmembrane region" description="Helical" evidence="1">
    <location>
        <begin position="31"/>
        <end position="48"/>
    </location>
</feature>
<keyword evidence="1" id="KW-0812">Transmembrane</keyword>
<keyword evidence="1" id="KW-0472">Membrane</keyword>
<protein>
    <submittedName>
        <fullName evidence="2">Uncharacterized protein</fullName>
    </submittedName>
</protein>
<dbReference type="GeneID" id="92811728"/>
<evidence type="ECO:0000256" key="1">
    <source>
        <dbReference type="SAM" id="Phobius"/>
    </source>
</evidence>
<dbReference type="EMBL" id="CP095328">
    <property type="protein sequence ID" value="XAG39609.1"/>
    <property type="molecule type" value="Genomic_DNA"/>
</dbReference>
<name>A0AAU6T3D2_9GAMM</name>
<organism evidence="2">
    <name type="scientific">Aeromonas sp. 19NY04SH05-1</name>
    <dbReference type="NCBI Taxonomy" id="2920537"/>
    <lineage>
        <taxon>Bacteria</taxon>
        <taxon>Pseudomonadati</taxon>
        <taxon>Pseudomonadota</taxon>
        <taxon>Gammaproteobacteria</taxon>
        <taxon>Aeromonadales</taxon>
        <taxon>Aeromonadaceae</taxon>
        <taxon>Aeromonas</taxon>
    </lineage>
</organism>
<accession>A0AAU6T3D2</accession>
<gene>
    <name evidence="2" type="ORF">MRK42_11195</name>
</gene>
<dbReference type="RefSeq" id="WP_167335313.1">
    <property type="nucleotide sequence ID" value="NZ_CP095328.1"/>
</dbReference>
<evidence type="ECO:0000313" key="2">
    <source>
        <dbReference type="EMBL" id="XAG39609.1"/>
    </source>
</evidence>
<feature type="transmembrane region" description="Helical" evidence="1">
    <location>
        <begin position="7"/>
        <end position="25"/>
    </location>
</feature>
<reference evidence="2" key="1">
    <citation type="submission" date="2022-03" db="EMBL/GenBank/DDBJ databases">
        <title>Sea Food Isolates.</title>
        <authorList>
            <person name="Li C."/>
        </authorList>
    </citation>
    <scope>NUCLEOTIDE SEQUENCE</scope>
    <source>
        <strain evidence="2">19NY04SH05-1</strain>
    </source>
</reference>
<dbReference type="AlphaFoldDB" id="A0AAU6T3D2"/>